<comment type="caution">
    <text evidence="4">The sequence shown here is derived from an EMBL/GenBank/DDBJ whole genome shotgun (WGS) entry which is preliminary data.</text>
</comment>
<organism evidence="4 5">
    <name type="scientific">Paenochrobactrum glaciei</name>
    <dbReference type="NCBI Taxonomy" id="486407"/>
    <lineage>
        <taxon>Bacteria</taxon>
        <taxon>Pseudomonadati</taxon>
        <taxon>Pseudomonadota</taxon>
        <taxon>Alphaproteobacteria</taxon>
        <taxon>Hyphomicrobiales</taxon>
        <taxon>Brucellaceae</taxon>
        <taxon>Paenochrobactrum</taxon>
    </lineage>
</organism>
<dbReference type="SUPFAM" id="SSF51735">
    <property type="entry name" value="NAD(P)-binding Rossmann-fold domains"/>
    <property type="match status" value="1"/>
</dbReference>
<dbReference type="EMBL" id="BAAADE010000001">
    <property type="protein sequence ID" value="GAA0591908.1"/>
    <property type="molecule type" value="Genomic_DNA"/>
</dbReference>
<reference evidence="4 5" key="1">
    <citation type="journal article" date="2019" name="Int. J. Syst. Evol. Microbiol.">
        <title>The Global Catalogue of Microorganisms (GCM) 10K type strain sequencing project: providing services to taxonomists for standard genome sequencing and annotation.</title>
        <authorList>
            <consortium name="The Broad Institute Genomics Platform"/>
            <consortium name="The Broad Institute Genome Sequencing Center for Infectious Disease"/>
            <person name="Wu L."/>
            <person name="Ma J."/>
        </authorList>
    </citation>
    <scope>NUCLEOTIDE SEQUENCE [LARGE SCALE GENOMIC DNA]</scope>
    <source>
        <strain evidence="4 5">JCM 15115</strain>
    </source>
</reference>
<dbReference type="PANTHER" id="PTHR48075:SF5">
    <property type="entry name" value="3-HYDROXYBUTYRYL-COA DEHYDROGENASE"/>
    <property type="match status" value="1"/>
</dbReference>
<dbReference type="Pfam" id="PF02737">
    <property type="entry name" value="3HCDH_N"/>
    <property type="match status" value="1"/>
</dbReference>
<dbReference type="Gene3D" id="3.40.50.720">
    <property type="entry name" value="NAD(P)-binding Rossmann-like Domain"/>
    <property type="match status" value="1"/>
</dbReference>
<dbReference type="Gene3D" id="1.10.1040.10">
    <property type="entry name" value="N-(1-d-carboxylethyl)-l-norvaline Dehydrogenase, domain 2"/>
    <property type="match status" value="1"/>
</dbReference>
<dbReference type="SUPFAM" id="SSF48179">
    <property type="entry name" value="6-phosphogluconate dehydrogenase C-terminal domain-like"/>
    <property type="match status" value="1"/>
</dbReference>
<dbReference type="RefSeq" id="WP_343800538.1">
    <property type="nucleotide sequence ID" value="NZ_BAAADE010000001.1"/>
</dbReference>
<protein>
    <submittedName>
        <fullName evidence="4">3-hydroxyacyl-CoA dehydrogenase NAD-binding domain-containing protein</fullName>
    </submittedName>
</protein>
<dbReference type="Pfam" id="PF00725">
    <property type="entry name" value="3HCDH"/>
    <property type="match status" value="1"/>
</dbReference>
<evidence type="ECO:0000259" key="3">
    <source>
        <dbReference type="Pfam" id="PF02737"/>
    </source>
</evidence>
<evidence type="ECO:0000256" key="1">
    <source>
        <dbReference type="ARBA" id="ARBA00023002"/>
    </source>
</evidence>
<feature type="domain" description="3-hydroxyacyl-CoA dehydrogenase NAD binding" evidence="3">
    <location>
        <begin position="14"/>
        <end position="188"/>
    </location>
</feature>
<name>A0ABN1FJ89_9HYPH</name>
<evidence type="ECO:0000259" key="2">
    <source>
        <dbReference type="Pfam" id="PF00725"/>
    </source>
</evidence>
<dbReference type="InterPro" id="IPR008927">
    <property type="entry name" value="6-PGluconate_DH-like_C_sf"/>
</dbReference>
<gene>
    <name evidence="4" type="ORF">GCM10008943_03680</name>
</gene>
<dbReference type="PANTHER" id="PTHR48075">
    <property type="entry name" value="3-HYDROXYACYL-COA DEHYDROGENASE FAMILY PROTEIN"/>
    <property type="match status" value="1"/>
</dbReference>
<dbReference type="InterPro" id="IPR022694">
    <property type="entry name" value="3-OHacyl-CoA_DH"/>
</dbReference>
<keyword evidence="1" id="KW-0560">Oxidoreductase</keyword>
<dbReference type="Proteomes" id="UP001424441">
    <property type="component" value="Unassembled WGS sequence"/>
</dbReference>
<dbReference type="PIRSF" id="PIRSF000105">
    <property type="entry name" value="HCDH"/>
    <property type="match status" value="1"/>
</dbReference>
<evidence type="ECO:0000313" key="5">
    <source>
        <dbReference type="Proteomes" id="UP001424441"/>
    </source>
</evidence>
<keyword evidence="5" id="KW-1185">Reference proteome</keyword>
<proteinExistence type="predicted"/>
<dbReference type="InterPro" id="IPR006108">
    <property type="entry name" value="3HC_DH_C"/>
</dbReference>
<accession>A0ABN1FJ89</accession>
<dbReference type="InterPro" id="IPR036291">
    <property type="entry name" value="NAD(P)-bd_dom_sf"/>
</dbReference>
<dbReference type="InterPro" id="IPR013328">
    <property type="entry name" value="6PGD_dom2"/>
</dbReference>
<evidence type="ECO:0000313" key="4">
    <source>
        <dbReference type="EMBL" id="GAA0591908.1"/>
    </source>
</evidence>
<feature type="domain" description="3-hydroxyacyl-CoA dehydrogenase C-terminal" evidence="2">
    <location>
        <begin position="192"/>
        <end position="253"/>
    </location>
</feature>
<sequence>MTVQQNTTVQKVMNITVIGCGTIGAGWAATFAAAGHQVKVYDLNPASGKRLADVWQQALPVLQRIGVCVEAPQPPSWTDDLDEALFDTQFIQEALPERLPLKLEILARIEDKIADDVLIASSSSGLSPSQMQAEMRVPQRLLIGHPCNPPYLMPLVEICGGAQTAPQTLDRAEDIYRGLGKSVLRLQKEASGHLVNRLQAALWREAVHLASQGYASVGDIEKAVTQGLGARWSILGPTAIFHLAGADQGLAKFLDDLGTEVEKWWSDLGTPELSDEVKQVLIKGMDAAAGEETSSAMAARRDEQVVAMIEKQQSLQRKH</sequence>
<dbReference type="InterPro" id="IPR006176">
    <property type="entry name" value="3-OHacyl-CoA_DH_NAD-bd"/>
</dbReference>